<dbReference type="PANTHER" id="PTHR42659:SF2">
    <property type="entry name" value="XANTHINE DEHYDROGENASE SUBUNIT C-RELATED"/>
    <property type="match status" value="1"/>
</dbReference>
<evidence type="ECO:0000259" key="4">
    <source>
        <dbReference type="PROSITE" id="PS51387"/>
    </source>
</evidence>
<dbReference type="InterPro" id="IPR036683">
    <property type="entry name" value="CO_DH_flav_C_dom_sf"/>
</dbReference>
<dbReference type="InterPro" id="IPR002346">
    <property type="entry name" value="Mopterin_DH_FAD-bd"/>
</dbReference>
<dbReference type="RefSeq" id="WP_353649096.1">
    <property type="nucleotide sequence ID" value="NZ_CP159218.1"/>
</dbReference>
<accession>A0AAU8DQ47</accession>
<protein>
    <submittedName>
        <fullName evidence="5">FAD binding domain-containing protein</fullName>
    </submittedName>
</protein>
<dbReference type="Gene3D" id="3.30.390.50">
    <property type="entry name" value="CO dehydrogenase flavoprotein, C-terminal domain"/>
    <property type="match status" value="1"/>
</dbReference>
<dbReference type="Gene3D" id="3.30.465.10">
    <property type="match status" value="1"/>
</dbReference>
<organism evidence="5">
    <name type="scientific">Nakamurella sp. A5-74</name>
    <dbReference type="NCBI Taxonomy" id="3158264"/>
    <lineage>
        <taxon>Bacteria</taxon>
        <taxon>Bacillati</taxon>
        <taxon>Actinomycetota</taxon>
        <taxon>Actinomycetes</taxon>
        <taxon>Nakamurellales</taxon>
        <taxon>Nakamurellaceae</taxon>
        <taxon>Nakamurella</taxon>
    </lineage>
</organism>
<evidence type="ECO:0000256" key="3">
    <source>
        <dbReference type="ARBA" id="ARBA00023002"/>
    </source>
</evidence>
<name>A0AAU8DQ47_9ACTN</name>
<dbReference type="SMART" id="SM01092">
    <property type="entry name" value="CO_deh_flav_C"/>
    <property type="match status" value="1"/>
</dbReference>
<dbReference type="InterPro" id="IPR016167">
    <property type="entry name" value="FAD-bd_PCMH_sub1"/>
</dbReference>
<dbReference type="Gene3D" id="3.30.43.10">
    <property type="entry name" value="Uridine Diphospho-n-acetylenolpyruvylglucosamine Reductase, domain 2"/>
    <property type="match status" value="1"/>
</dbReference>
<dbReference type="GO" id="GO:0016491">
    <property type="term" value="F:oxidoreductase activity"/>
    <property type="evidence" value="ECO:0007669"/>
    <property type="project" value="UniProtKB-KW"/>
</dbReference>
<dbReference type="PANTHER" id="PTHR42659">
    <property type="entry name" value="XANTHINE DEHYDROGENASE SUBUNIT C-RELATED"/>
    <property type="match status" value="1"/>
</dbReference>
<dbReference type="Pfam" id="PF00941">
    <property type="entry name" value="FAD_binding_5"/>
    <property type="match status" value="1"/>
</dbReference>
<sequence length="293" mass="30043">MKPPPFTWHGPRSVDEAIAVLGEVGSEGKVLAGGQSLLPVLAMRLAAPAHLVDINAVEGLDTITVDASGVTIGALVRHTGLLRHPAAGNAQPLIPQALSCVAHATIRNRGTTVGSLAHADPSGEMTSVLALLGGSITAQSTRGARTIAAADFFVGPLESTLAPDELVVSAHFPGTVREPGTTSGTAFAEIARRHGDYALCGVAAIARVDAGGALLSLRCGYLSVSEVPLVLELTDAWNDSERAAVELARVGVDPSSDIHATAEYRRSLAGVLTARVARTAIAKARSVPELRAG</sequence>
<evidence type="ECO:0000256" key="2">
    <source>
        <dbReference type="ARBA" id="ARBA00022827"/>
    </source>
</evidence>
<dbReference type="InterPro" id="IPR016166">
    <property type="entry name" value="FAD-bd_PCMH"/>
</dbReference>
<proteinExistence type="predicted"/>
<gene>
    <name evidence="5" type="ORF">ABLG96_20175</name>
</gene>
<keyword evidence="3" id="KW-0560">Oxidoreductase</keyword>
<keyword evidence="2" id="KW-0274">FAD</keyword>
<reference evidence="5" key="1">
    <citation type="submission" date="2024-05" db="EMBL/GenBank/DDBJ databases">
        <authorList>
            <person name="Cai S.Y."/>
            <person name="Jin L.M."/>
            <person name="Li H.R."/>
        </authorList>
    </citation>
    <scope>NUCLEOTIDE SEQUENCE</scope>
    <source>
        <strain evidence="5">A5-74</strain>
    </source>
</reference>
<evidence type="ECO:0000313" key="5">
    <source>
        <dbReference type="EMBL" id="XCG63481.1"/>
    </source>
</evidence>
<evidence type="ECO:0000256" key="1">
    <source>
        <dbReference type="ARBA" id="ARBA00022630"/>
    </source>
</evidence>
<dbReference type="InterPro" id="IPR005107">
    <property type="entry name" value="CO_DH_flav_C"/>
</dbReference>
<dbReference type="Pfam" id="PF03450">
    <property type="entry name" value="CO_deh_flav_C"/>
    <property type="match status" value="1"/>
</dbReference>
<dbReference type="EMBL" id="CP159218">
    <property type="protein sequence ID" value="XCG63481.1"/>
    <property type="molecule type" value="Genomic_DNA"/>
</dbReference>
<dbReference type="SUPFAM" id="SSF56176">
    <property type="entry name" value="FAD-binding/transporter-associated domain-like"/>
    <property type="match status" value="1"/>
</dbReference>
<dbReference type="GO" id="GO:0071949">
    <property type="term" value="F:FAD binding"/>
    <property type="evidence" value="ECO:0007669"/>
    <property type="project" value="InterPro"/>
</dbReference>
<keyword evidence="1" id="KW-0285">Flavoprotein</keyword>
<dbReference type="AlphaFoldDB" id="A0AAU8DQ47"/>
<dbReference type="InterPro" id="IPR036318">
    <property type="entry name" value="FAD-bd_PCMH-like_sf"/>
</dbReference>
<dbReference type="PROSITE" id="PS51387">
    <property type="entry name" value="FAD_PCMH"/>
    <property type="match status" value="1"/>
</dbReference>
<dbReference type="InterPro" id="IPR016169">
    <property type="entry name" value="FAD-bd_PCMH_sub2"/>
</dbReference>
<dbReference type="InterPro" id="IPR051312">
    <property type="entry name" value="Diverse_Substr_Oxidored"/>
</dbReference>
<dbReference type="SUPFAM" id="SSF55447">
    <property type="entry name" value="CO dehydrogenase flavoprotein C-terminal domain-like"/>
    <property type="match status" value="1"/>
</dbReference>
<feature type="domain" description="FAD-binding PCMH-type" evidence="4">
    <location>
        <begin position="1"/>
        <end position="177"/>
    </location>
</feature>